<evidence type="ECO:0000313" key="1">
    <source>
        <dbReference type="EMBL" id="QSQ18822.1"/>
    </source>
</evidence>
<reference evidence="1 2" key="1">
    <citation type="submission" date="2021-02" db="EMBL/GenBank/DDBJ databases">
        <title>De Novo genome assembly of isolated myxobacteria.</title>
        <authorList>
            <person name="Stevens D.C."/>
        </authorList>
    </citation>
    <scope>NUCLEOTIDE SEQUENCE [LARGE SCALE GENOMIC DNA]</scope>
    <source>
        <strain evidence="2">SCPEA02</strain>
    </source>
</reference>
<accession>A0ABX7NIY3</accession>
<proteinExistence type="predicted"/>
<dbReference type="EMBL" id="CP071090">
    <property type="protein sequence ID" value="QSQ18822.1"/>
    <property type="molecule type" value="Genomic_DNA"/>
</dbReference>
<sequence length="245" mass="27196">MPVIIRGRRVMFLQSQPGDGPKPMKLPPCQYCGKPEHSFAREWGCHLGNSIFLSEAILQGKEPESHPWYTGRWSIAAHHLICSEAMADEDWARYCRQFCYDINRRLNGIILPSRMDVACELRVPLHRGNHAAGWAHDVHLAYPKAVSARLAEVADLIESGAFCSKPEALVSELDALSAFILVKVASFTWTLSSDGLDYRDGGAGCSGVRSITDKPQRTCPQRRRHGAVHGVSRKPLVRRALAVGE</sequence>
<dbReference type="Proteomes" id="UP000662747">
    <property type="component" value="Chromosome"/>
</dbReference>
<keyword evidence="2" id="KW-1185">Reference proteome</keyword>
<protein>
    <submittedName>
        <fullName evidence="1">AHH domain-containing protein</fullName>
    </submittedName>
</protein>
<organism evidence="1 2">
    <name type="scientific">Pyxidicoccus parkwayensis</name>
    <dbReference type="NCBI Taxonomy" id="2813578"/>
    <lineage>
        <taxon>Bacteria</taxon>
        <taxon>Pseudomonadati</taxon>
        <taxon>Myxococcota</taxon>
        <taxon>Myxococcia</taxon>
        <taxon>Myxococcales</taxon>
        <taxon>Cystobacterineae</taxon>
        <taxon>Myxococcaceae</taxon>
        <taxon>Pyxidicoccus</taxon>
    </lineage>
</organism>
<evidence type="ECO:0000313" key="2">
    <source>
        <dbReference type="Proteomes" id="UP000662747"/>
    </source>
</evidence>
<dbReference type="InterPro" id="IPR032871">
    <property type="entry name" value="AHH_dom_containing"/>
</dbReference>
<name>A0ABX7NIY3_9BACT</name>
<dbReference type="Pfam" id="PF14412">
    <property type="entry name" value="AHH"/>
    <property type="match status" value="1"/>
</dbReference>
<gene>
    <name evidence="1" type="ORF">JY651_26045</name>
</gene>